<reference evidence="2 3" key="1">
    <citation type="journal article" date="2021" name="Plant Biotechnol. J.">
        <title>Multi-omics assisted identification of the key and species-specific regulatory components of drought-tolerant mechanisms in Gossypium stocksii.</title>
        <authorList>
            <person name="Yu D."/>
            <person name="Ke L."/>
            <person name="Zhang D."/>
            <person name="Wu Y."/>
            <person name="Sun Y."/>
            <person name="Mei J."/>
            <person name="Sun J."/>
            <person name="Sun Y."/>
        </authorList>
    </citation>
    <scope>NUCLEOTIDE SEQUENCE [LARGE SCALE GENOMIC DNA]</scope>
    <source>
        <strain evidence="3">cv. E1</strain>
        <tissue evidence="2">Leaf</tissue>
    </source>
</reference>
<accession>A0A9D3ZNZ4</accession>
<keyword evidence="3" id="KW-1185">Reference proteome</keyword>
<dbReference type="OrthoDB" id="1746660at2759"/>
<organism evidence="2 3">
    <name type="scientific">Gossypium stocksii</name>
    <dbReference type="NCBI Taxonomy" id="47602"/>
    <lineage>
        <taxon>Eukaryota</taxon>
        <taxon>Viridiplantae</taxon>
        <taxon>Streptophyta</taxon>
        <taxon>Embryophyta</taxon>
        <taxon>Tracheophyta</taxon>
        <taxon>Spermatophyta</taxon>
        <taxon>Magnoliopsida</taxon>
        <taxon>eudicotyledons</taxon>
        <taxon>Gunneridae</taxon>
        <taxon>Pentapetalae</taxon>
        <taxon>rosids</taxon>
        <taxon>malvids</taxon>
        <taxon>Malvales</taxon>
        <taxon>Malvaceae</taxon>
        <taxon>Malvoideae</taxon>
        <taxon>Gossypium</taxon>
    </lineage>
</organism>
<evidence type="ECO:0008006" key="4">
    <source>
        <dbReference type="Google" id="ProtNLM"/>
    </source>
</evidence>
<protein>
    <recommendedName>
        <fullName evidence="4">Retrotransposon gag domain-containing protein</fullName>
    </recommendedName>
</protein>
<dbReference type="EMBL" id="JAIQCV010000010">
    <property type="protein sequence ID" value="KAH1056031.1"/>
    <property type="molecule type" value="Genomic_DNA"/>
</dbReference>
<gene>
    <name evidence="2" type="ORF">J1N35_034096</name>
</gene>
<dbReference type="AlphaFoldDB" id="A0A9D3ZNZ4"/>
<sequence length="104" mass="11876">MIEIESLEDQLTKLTQTAMVAEYQTRFEDLFLPPNPAFPQPRKLSAVEAQARRAKGLCYYCDAKFVPGHHCKEPQFFLLDDASNDIQPNRAGKNSDSDERDLED</sequence>
<comment type="caution">
    <text evidence="2">The sequence shown here is derived from an EMBL/GenBank/DDBJ whole genome shotgun (WGS) entry which is preliminary data.</text>
</comment>
<feature type="region of interest" description="Disordered" evidence="1">
    <location>
        <begin position="82"/>
        <end position="104"/>
    </location>
</feature>
<dbReference type="Proteomes" id="UP000828251">
    <property type="component" value="Unassembled WGS sequence"/>
</dbReference>
<name>A0A9D3ZNZ4_9ROSI</name>
<evidence type="ECO:0000256" key="1">
    <source>
        <dbReference type="SAM" id="MobiDB-lite"/>
    </source>
</evidence>
<proteinExistence type="predicted"/>
<evidence type="ECO:0000313" key="2">
    <source>
        <dbReference type="EMBL" id="KAH1056031.1"/>
    </source>
</evidence>
<evidence type="ECO:0000313" key="3">
    <source>
        <dbReference type="Proteomes" id="UP000828251"/>
    </source>
</evidence>